<gene>
    <name evidence="3" type="ORF">HannXRQ_Chr08g0212381</name>
    <name evidence="2" type="ORF">HanXRQr2_Chr08g0322731</name>
</gene>
<dbReference type="Proteomes" id="UP000215914">
    <property type="component" value="Chromosome 8"/>
</dbReference>
<dbReference type="Gramene" id="mRNA:HanXRQr2_Chr08g0322731">
    <property type="protein sequence ID" value="mRNA:HanXRQr2_Chr08g0322731"/>
    <property type="gene ID" value="HanXRQr2_Chr08g0322731"/>
</dbReference>
<dbReference type="InterPro" id="IPR006461">
    <property type="entry name" value="PLAC_motif_containing"/>
</dbReference>
<reference evidence="3" key="2">
    <citation type="submission" date="2017-02" db="EMBL/GenBank/DDBJ databases">
        <title>Sunflower complete genome.</title>
        <authorList>
            <person name="Langlade N."/>
            <person name="Munos S."/>
        </authorList>
    </citation>
    <scope>NUCLEOTIDE SEQUENCE [LARGE SCALE GENOMIC DNA]</scope>
    <source>
        <tissue evidence="3">Leaves</tissue>
    </source>
</reference>
<dbReference type="EMBL" id="CM007897">
    <property type="protein sequence ID" value="OTG17455.1"/>
    <property type="molecule type" value="Genomic_DNA"/>
</dbReference>
<evidence type="ECO:0000313" key="4">
    <source>
        <dbReference type="Proteomes" id="UP000215914"/>
    </source>
</evidence>
<feature type="compositionally biased region" description="Pro residues" evidence="1">
    <location>
        <begin position="13"/>
        <end position="36"/>
    </location>
</feature>
<name>A0A251U266_HELAN</name>
<dbReference type="PANTHER" id="PTHR15907">
    <property type="entry name" value="DUF614 FAMILY PROTEIN-RELATED"/>
    <property type="match status" value="1"/>
</dbReference>
<evidence type="ECO:0000313" key="2">
    <source>
        <dbReference type="EMBL" id="KAF5793958.1"/>
    </source>
</evidence>
<dbReference type="NCBIfam" id="TIGR01571">
    <property type="entry name" value="A_thal_Cys_rich"/>
    <property type="match status" value="1"/>
</dbReference>
<dbReference type="Pfam" id="PF04749">
    <property type="entry name" value="PLAC8"/>
    <property type="match status" value="1"/>
</dbReference>
<dbReference type="FunCoup" id="A0A251U266">
    <property type="interactions" value="337"/>
</dbReference>
<dbReference type="AlphaFoldDB" id="A0A251U266"/>
<accession>A0A251U266</accession>
<organism evidence="3 4">
    <name type="scientific">Helianthus annuus</name>
    <name type="common">Common sunflower</name>
    <dbReference type="NCBI Taxonomy" id="4232"/>
    <lineage>
        <taxon>Eukaryota</taxon>
        <taxon>Viridiplantae</taxon>
        <taxon>Streptophyta</taxon>
        <taxon>Embryophyta</taxon>
        <taxon>Tracheophyta</taxon>
        <taxon>Spermatophyta</taxon>
        <taxon>Magnoliopsida</taxon>
        <taxon>eudicotyledons</taxon>
        <taxon>Gunneridae</taxon>
        <taxon>Pentapetalae</taxon>
        <taxon>asterids</taxon>
        <taxon>campanulids</taxon>
        <taxon>Asterales</taxon>
        <taxon>Asteraceae</taxon>
        <taxon>Asteroideae</taxon>
        <taxon>Heliantheae alliance</taxon>
        <taxon>Heliantheae</taxon>
        <taxon>Helianthus</taxon>
    </lineage>
</organism>
<evidence type="ECO:0000256" key="1">
    <source>
        <dbReference type="SAM" id="MobiDB-lite"/>
    </source>
</evidence>
<sequence>MYPPISSEGYPSKSPPPSAPPQSYDQPPPSRPPPLQVPQYATGIPAHFVAPQPVKVKWSSSLCACCSDVPNCCLTCWCPCITFGQIAEIVDKGNTSCGVHGTLYAIIEALTCCGCLYSCAYRTKMRSQYGLKESPCNDCLVHFCCERCALCQEYRELKLRGFDISIGWHGNMERQNYGVQMPPMAPTGMNR</sequence>
<keyword evidence="4" id="KW-1185">Reference proteome</keyword>
<evidence type="ECO:0000313" key="3">
    <source>
        <dbReference type="EMBL" id="OTG17455.1"/>
    </source>
</evidence>
<dbReference type="OMA" id="CCEGCAL"/>
<dbReference type="STRING" id="4232.A0A251U266"/>
<protein>
    <submittedName>
        <fullName evidence="2 3">PLAC8 motif-containing protein</fullName>
    </submittedName>
</protein>
<dbReference type="EMBL" id="MNCJ02000323">
    <property type="protein sequence ID" value="KAF5793958.1"/>
    <property type="molecule type" value="Genomic_DNA"/>
</dbReference>
<feature type="region of interest" description="Disordered" evidence="1">
    <location>
        <begin position="1"/>
        <end position="36"/>
    </location>
</feature>
<reference evidence="2 4" key="1">
    <citation type="journal article" date="2017" name="Nature">
        <title>The sunflower genome provides insights into oil metabolism, flowering and Asterid evolution.</title>
        <authorList>
            <person name="Badouin H."/>
            <person name="Gouzy J."/>
            <person name="Grassa C.J."/>
            <person name="Murat F."/>
            <person name="Staton S.E."/>
            <person name="Cottret L."/>
            <person name="Lelandais-Briere C."/>
            <person name="Owens G.L."/>
            <person name="Carrere S."/>
            <person name="Mayjonade B."/>
            <person name="Legrand L."/>
            <person name="Gill N."/>
            <person name="Kane N.C."/>
            <person name="Bowers J.E."/>
            <person name="Hubner S."/>
            <person name="Bellec A."/>
            <person name="Berard A."/>
            <person name="Berges H."/>
            <person name="Blanchet N."/>
            <person name="Boniface M.C."/>
            <person name="Brunel D."/>
            <person name="Catrice O."/>
            <person name="Chaidir N."/>
            <person name="Claudel C."/>
            <person name="Donnadieu C."/>
            <person name="Faraut T."/>
            <person name="Fievet G."/>
            <person name="Helmstetter N."/>
            <person name="King M."/>
            <person name="Knapp S.J."/>
            <person name="Lai Z."/>
            <person name="Le Paslier M.C."/>
            <person name="Lippi Y."/>
            <person name="Lorenzon L."/>
            <person name="Mandel J.R."/>
            <person name="Marage G."/>
            <person name="Marchand G."/>
            <person name="Marquand E."/>
            <person name="Bret-Mestries E."/>
            <person name="Morien E."/>
            <person name="Nambeesan S."/>
            <person name="Nguyen T."/>
            <person name="Pegot-Espagnet P."/>
            <person name="Pouilly N."/>
            <person name="Raftis F."/>
            <person name="Sallet E."/>
            <person name="Schiex T."/>
            <person name="Thomas J."/>
            <person name="Vandecasteele C."/>
            <person name="Vares D."/>
            <person name="Vear F."/>
            <person name="Vautrin S."/>
            <person name="Crespi M."/>
            <person name="Mangin B."/>
            <person name="Burke J.M."/>
            <person name="Salse J."/>
            <person name="Munos S."/>
            <person name="Vincourt P."/>
            <person name="Rieseberg L.H."/>
            <person name="Langlade N.B."/>
        </authorList>
    </citation>
    <scope>NUCLEOTIDE SEQUENCE [LARGE SCALE GENOMIC DNA]</scope>
    <source>
        <strain evidence="4">cv. SF193</strain>
        <tissue evidence="2">Leaves</tissue>
    </source>
</reference>
<reference evidence="2" key="3">
    <citation type="submission" date="2020-06" db="EMBL/GenBank/DDBJ databases">
        <title>Helianthus annuus Genome sequencing and assembly Release 2.</title>
        <authorList>
            <person name="Gouzy J."/>
            <person name="Langlade N."/>
            <person name="Munos S."/>
        </authorList>
    </citation>
    <scope>NUCLEOTIDE SEQUENCE</scope>
    <source>
        <tissue evidence="2">Leaves</tissue>
    </source>
</reference>
<proteinExistence type="predicted"/>
<dbReference type="InParanoid" id="A0A251U266"/>